<evidence type="ECO:0000313" key="2">
    <source>
        <dbReference type="EMBL" id="CAB4736872.1"/>
    </source>
</evidence>
<evidence type="ECO:0000313" key="3">
    <source>
        <dbReference type="EMBL" id="CAB4980177.1"/>
    </source>
</evidence>
<dbReference type="InterPro" id="IPR036661">
    <property type="entry name" value="Luciferase-like_sf"/>
</dbReference>
<accession>A0A6J6QM52</accession>
<dbReference type="SUPFAM" id="SSF51679">
    <property type="entry name" value="Bacterial luciferase-like"/>
    <property type="match status" value="1"/>
</dbReference>
<organism evidence="1">
    <name type="scientific">freshwater metagenome</name>
    <dbReference type="NCBI Taxonomy" id="449393"/>
    <lineage>
        <taxon>unclassified sequences</taxon>
        <taxon>metagenomes</taxon>
        <taxon>ecological metagenomes</taxon>
    </lineage>
</organism>
<dbReference type="EMBL" id="CAEZYY010000001">
    <property type="protein sequence ID" value="CAB4736872.1"/>
    <property type="molecule type" value="Genomic_DNA"/>
</dbReference>
<gene>
    <name evidence="1" type="ORF">UFOPK2602_01269</name>
    <name evidence="2" type="ORF">UFOPK2806_00101</name>
    <name evidence="3" type="ORF">UFOPK3954_00494</name>
    <name evidence="4" type="ORF">UFOPK4306_01223</name>
</gene>
<name>A0A6J6QM52_9ZZZZ</name>
<dbReference type="EMBL" id="CAEZXX010000082">
    <property type="protein sequence ID" value="CAB4712940.1"/>
    <property type="molecule type" value="Genomic_DNA"/>
</dbReference>
<protein>
    <submittedName>
        <fullName evidence="1">Unannotated protein</fullName>
    </submittedName>
</protein>
<dbReference type="AlphaFoldDB" id="A0A6J6QM52"/>
<dbReference type="EMBL" id="CAFBON010000034">
    <property type="protein sequence ID" value="CAB4980177.1"/>
    <property type="molecule type" value="Genomic_DNA"/>
</dbReference>
<evidence type="ECO:0000313" key="1">
    <source>
        <dbReference type="EMBL" id="CAB4712940.1"/>
    </source>
</evidence>
<proteinExistence type="predicted"/>
<dbReference type="Gene3D" id="3.20.20.30">
    <property type="entry name" value="Luciferase-like domain"/>
    <property type="match status" value="1"/>
</dbReference>
<dbReference type="EMBL" id="CAFBQP010000042">
    <property type="protein sequence ID" value="CAB5063081.1"/>
    <property type="molecule type" value="Genomic_DNA"/>
</dbReference>
<reference evidence="1" key="1">
    <citation type="submission" date="2020-05" db="EMBL/GenBank/DDBJ databases">
        <authorList>
            <person name="Chiriac C."/>
            <person name="Salcher M."/>
            <person name="Ghai R."/>
            <person name="Kavagutti S V."/>
        </authorList>
    </citation>
    <scope>NUCLEOTIDE SEQUENCE</scope>
</reference>
<dbReference type="GO" id="GO:0016705">
    <property type="term" value="F:oxidoreductase activity, acting on paired donors, with incorporation or reduction of molecular oxygen"/>
    <property type="evidence" value="ECO:0007669"/>
    <property type="project" value="InterPro"/>
</dbReference>
<sequence length="51" mass="5871">MERLRFGAFAAPHHPLGESPTLPFRCDIDLSQQLADHGYDERWVGEHHSSR</sequence>
<evidence type="ECO:0000313" key="4">
    <source>
        <dbReference type="EMBL" id="CAB5063081.1"/>
    </source>
</evidence>